<protein>
    <submittedName>
        <fullName evidence="1">Uncharacterized protein</fullName>
    </submittedName>
</protein>
<accession>A0A4C1U069</accession>
<dbReference type="Proteomes" id="UP000299102">
    <property type="component" value="Unassembled WGS sequence"/>
</dbReference>
<evidence type="ECO:0000313" key="2">
    <source>
        <dbReference type="Proteomes" id="UP000299102"/>
    </source>
</evidence>
<name>A0A4C1U069_EUMVA</name>
<gene>
    <name evidence="1" type="ORF">EVAR_8872_1</name>
</gene>
<reference evidence="1 2" key="1">
    <citation type="journal article" date="2019" name="Commun. Biol.">
        <title>The bagworm genome reveals a unique fibroin gene that provides high tensile strength.</title>
        <authorList>
            <person name="Kono N."/>
            <person name="Nakamura H."/>
            <person name="Ohtoshi R."/>
            <person name="Tomita M."/>
            <person name="Numata K."/>
            <person name="Arakawa K."/>
        </authorList>
    </citation>
    <scope>NUCLEOTIDE SEQUENCE [LARGE SCALE GENOMIC DNA]</scope>
</reference>
<organism evidence="1 2">
    <name type="scientific">Eumeta variegata</name>
    <name type="common">Bagworm moth</name>
    <name type="synonym">Eumeta japonica</name>
    <dbReference type="NCBI Taxonomy" id="151549"/>
    <lineage>
        <taxon>Eukaryota</taxon>
        <taxon>Metazoa</taxon>
        <taxon>Ecdysozoa</taxon>
        <taxon>Arthropoda</taxon>
        <taxon>Hexapoda</taxon>
        <taxon>Insecta</taxon>
        <taxon>Pterygota</taxon>
        <taxon>Neoptera</taxon>
        <taxon>Endopterygota</taxon>
        <taxon>Lepidoptera</taxon>
        <taxon>Glossata</taxon>
        <taxon>Ditrysia</taxon>
        <taxon>Tineoidea</taxon>
        <taxon>Psychidae</taxon>
        <taxon>Oiketicinae</taxon>
        <taxon>Eumeta</taxon>
    </lineage>
</organism>
<dbReference type="EMBL" id="BGZK01000111">
    <property type="protein sequence ID" value="GBP19712.1"/>
    <property type="molecule type" value="Genomic_DNA"/>
</dbReference>
<comment type="caution">
    <text evidence="1">The sequence shown here is derived from an EMBL/GenBank/DDBJ whole genome shotgun (WGS) entry which is preliminary data.</text>
</comment>
<keyword evidence="2" id="KW-1185">Reference proteome</keyword>
<proteinExistence type="predicted"/>
<evidence type="ECO:0000313" key="1">
    <source>
        <dbReference type="EMBL" id="GBP19712.1"/>
    </source>
</evidence>
<dbReference type="AlphaFoldDB" id="A0A4C1U069"/>
<sequence length="110" mass="12625">MPVNSRIGLKLTGSSRLNRRENSHFVDIPRTHLFFENPCSTTPRSFVCTGDQLKRSFRRDHKYECYDNKLQSAGSVACCACVTRPRRPLFVKRIYTGPALAGYWVTIARK</sequence>